<evidence type="ECO:0000313" key="2">
    <source>
        <dbReference type="EMBL" id="NNJ28096.1"/>
    </source>
</evidence>
<dbReference type="Pfam" id="PF07963">
    <property type="entry name" value="N_methyl"/>
    <property type="match status" value="1"/>
</dbReference>
<feature type="transmembrane region" description="Helical" evidence="1">
    <location>
        <begin position="21"/>
        <end position="43"/>
    </location>
</feature>
<dbReference type="PANTHER" id="PTHR30093:SF2">
    <property type="entry name" value="TYPE II SECRETION SYSTEM PROTEIN H"/>
    <property type="match status" value="1"/>
</dbReference>
<dbReference type="InterPro" id="IPR045584">
    <property type="entry name" value="Pilin-like"/>
</dbReference>
<sequence length="406" mass="42050">MQRRLSPASAPGRTASRLGFTLIELLVVIAIIAILVSLIIPAVNNARASANSLKDKSNLKNIGIGLHSFATNDPMERYCSGAYDFRRDGCPDTYGWVADLVNSGAASGPDLTSPISDLQGSEKLNDLLGADTTDSKDGAPLSRLNTGVCAGFTSATENTPARAAVVSQMMEDGYTTNYAASWWLVRSAPKLAPGVSPQTVTTTGGLKGLSGSLGPLTRTRLENSNLPSSTVSFMGVAAPGDSDEAILTMDIPGKLGAGVQLAEAFNDGPASCPSSDPSTVKLLDNKTAPVRMSALSAPISALGGLPNGNSIAAQQDVFLQDTRDWFAWGGSGKKKHVNLLQGDGSVVQVIDQNGDGFLNPGFNVVDDGDAAQTTGYTDGTVELPPSISFSGPLLDGEGIVKEAFED</sequence>
<accession>A0ABX1VP78</accession>
<organism evidence="2 3">
    <name type="scientific">Alienimonas chondri</name>
    <dbReference type="NCBI Taxonomy" id="2681879"/>
    <lineage>
        <taxon>Bacteria</taxon>
        <taxon>Pseudomonadati</taxon>
        <taxon>Planctomycetota</taxon>
        <taxon>Planctomycetia</taxon>
        <taxon>Planctomycetales</taxon>
        <taxon>Planctomycetaceae</taxon>
        <taxon>Alienimonas</taxon>
    </lineage>
</organism>
<dbReference type="InterPro" id="IPR012902">
    <property type="entry name" value="N_methyl_site"/>
</dbReference>
<dbReference type="NCBIfam" id="TIGR02532">
    <property type="entry name" value="IV_pilin_GFxxxE"/>
    <property type="match status" value="1"/>
</dbReference>
<evidence type="ECO:0000256" key="1">
    <source>
        <dbReference type="SAM" id="Phobius"/>
    </source>
</evidence>
<protein>
    <recommendedName>
        <fullName evidence="4">Prepilin-type N-terminal cleavage/methylation domain-containing protein</fullName>
    </recommendedName>
</protein>
<reference evidence="2 3" key="1">
    <citation type="journal article" date="2020" name="Syst. Appl. Microbiol.">
        <title>Alienimonas chondri sp. nov., a novel planctomycete isolated from the biofilm of the red alga Chondrus crispus.</title>
        <authorList>
            <person name="Vitorino I."/>
            <person name="Albuquerque L."/>
            <person name="Wiegand S."/>
            <person name="Kallscheuer N."/>
            <person name="da Costa M.S."/>
            <person name="Lobo-da-Cunha A."/>
            <person name="Jogler C."/>
            <person name="Lage O.M."/>
        </authorList>
    </citation>
    <scope>NUCLEOTIDE SEQUENCE [LARGE SCALE GENOMIC DNA]</scope>
    <source>
        <strain evidence="2 3">LzC2</strain>
    </source>
</reference>
<dbReference type="Proteomes" id="UP000609651">
    <property type="component" value="Unassembled WGS sequence"/>
</dbReference>
<dbReference type="RefSeq" id="WP_171189994.1">
    <property type="nucleotide sequence ID" value="NZ_WTPX01000291.1"/>
</dbReference>
<dbReference type="EMBL" id="WTPX01000291">
    <property type="protein sequence ID" value="NNJ28096.1"/>
    <property type="molecule type" value="Genomic_DNA"/>
</dbReference>
<gene>
    <name evidence="2" type="ORF">LzC2_42070</name>
</gene>
<name>A0ABX1VP78_9PLAN</name>
<comment type="caution">
    <text evidence="2">The sequence shown here is derived from an EMBL/GenBank/DDBJ whole genome shotgun (WGS) entry which is preliminary data.</text>
</comment>
<keyword evidence="1" id="KW-0472">Membrane</keyword>
<keyword evidence="3" id="KW-1185">Reference proteome</keyword>
<proteinExistence type="predicted"/>
<evidence type="ECO:0000313" key="3">
    <source>
        <dbReference type="Proteomes" id="UP000609651"/>
    </source>
</evidence>
<keyword evidence="1" id="KW-0812">Transmembrane</keyword>
<dbReference type="SUPFAM" id="SSF54523">
    <property type="entry name" value="Pili subunits"/>
    <property type="match status" value="1"/>
</dbReference>
<dbReference type="PANTHER" id="PTHR30093">
    <property type="entry name" value="GENERAL SECRETION PATHWAY PROTEIN G"/>
    <property type="match status" value="1"/>
</dbReference>
<dbReference type="Gene3D" id="3.30.700.10">
    <property type="entry name" value="Glycoprotein, Type 4 Pilin"/>
    <property type="match status" value="1"/>
</dbReference>
<keyword evidence="1" id="KW-1133">Transmembrane helix</keyword>
<evidence type="ECO:0008006" key="4">
    <source>
        <dbReference type="Google" id="ProtNLM"/>
    </source>
</evidence>